<accession>A0A6G5QQN2</accession>
<evidence type="ECO:0000313" key="2">
    <source>
        <dbReference type="EMBL" id="QCD47894.1"/>
    </source>
</evidence>
<dbReference type="InterPro" id="IPR001387">
    <property type="entry name" value="Cro/C1-type_HTH"/>
</dbReference>
<feature type="domain" description="HTH cro/C1-type" evidence="1">
    <location>
        <begin position="24"/>
        <end position="81"/>
    </location>
</feature>
<dbReference type="CDD" id="cd00093">
    <property type="entry name" value="HTH_XRE"/>
    <property type="match status" value="1"/>
</dbReference>
<dbReference type="KEGG" id="crx:CRECT_2310"/>
<dbReference type="Gene3D" id="1.10.260.40">
    <property type="entry name" value="lambda repressor-like DNA-binding domains"/>
    <property type="match status" value="1"/>
</dbReference>
<proteinExistence type="predicted"/>
<dbReference type="SUPFAM" id="SSF47413">
    <property type="entry name" value="lambda repressor-like DNA-binding domains"/>
    <property type="match status" value="1"/>
</dbReference>
<dbReference type="SMART" id="SM00530">
    <property type="entry name" value="HTH_XRE"/>
    <property type="match status" value="1"/>
</dbReference>
<dbReference type="Proteomes" id="UP000502377">
    <property type="component" value="Chromosome"/>
</dbReference>
<evidence type="ECO:0000313" key="3">
    <source>
        <dbReference type="Proteomes" id="UP000502377"/>
    </source>
</evidence>
<organism evidence="2 3">
    <name type="scientific">Campylobacter rectus</name>
    <name type="common">Wolinella recta</name>
    <dbReference type="NCBI Taxonomy" id="203"/>
    <lineage>
        <taxon>Bacteria</taxon>
        <taxon>Pseudomonadati</taxon>
        <taxon>Campylobacterota</taxon>
        <taxon>Epsilonproteobacteria</taxon>
        <taxon>Campylobacterales</taxon>
        <taxon>Campylobacteraceae</taxon>
        <taxon>Campylobacter</taxon>
    </lineage>
</organism>
<evidence type="ECO:0000259" key="1">
    <source>
        <dbReference type="PROSITE" id="PS50943"/>
    </source>
</evidence>
<gene>
    <name evidence="2" type="ORF">CRECT_2310</name>
</gene>
<dbReference type="EMBL" id="CP012543">
    <property type="protein sequence ID" value="QCD47894.1"/>
    <property type="molecule type" value="Genomic_DNA"/>
</dbReference>
<dbReference type="InterPro" id="IPR010982">
    <property type="entry name" value="Lambda_DNA-bd_dom_sf"/>
</dbReference>
<protein>
    <submittedName>
        <fullName evidence="2">Transcriptional regulator, XRE family</fullName>
    </submittedName>
</protein>
<dbReference type="RefSeq" id="WP_002944168.1">
    <property type="nucleotide sequence ID" value="NZ_CAJPTG010000030.1"/>
</dbReference>
<dbReference type="Pfam" id="PF01381">
    <property type="entry name" value="HTH_3"/>
    <property type="match status" value="1"/>
</dbReference>
<dbReference type="AlphaFoldDB" id="A0A6G5QQN2"/>
<reference evidence="2 3" key="1">
    <citation type="submission" date="2016-07" db="EMBL/GenBank/DDBJ databases">
        <title>Comparative genomics of the Campylobacter concisus group.</title>
        <authorList>
            <person name="Miller W.G."/>
            <person name="Yee E."/>
            <person name="Chapman M.H."/>
            <person name="Huynh S."/>
            <person name="Bono J.L."/>
            <person name="On S.L.W."/>
            <person name="StLeger J."/>
            <person name="Foster G."/>
            <person name="Parker C.T."/>
        </authorList>
    </citation>
    <scope>NUCLEOTIDE SEQUENCE [LARGE SCALE GENOMIC DNA]</scope>
    <source>
        <strain evidence="2 3">ATCC 33238</strain>
    </source>
</reference>
<name>A0A6G5QQN2_CAMRE</name>
<dbReference type="PROSITE" id="PS50943">
    <property type="entry name" value="HTH_CROC1"/>
    <property type="match status" value="1"/>
</dbReference>
<sequence length="87" mass="10182">MSENLAFFDGDEIRNFYLQISANVRKLRESKGMSQLDMALSMDIKSVAFYSNCESCRYDKHFNLEHIYKISKILGIEVGEIFKFEVK</sequence>
<dbReference type="GO" id="GO:0003677">
    <property type="term" value="F:DNA binding"/>
    <property type="evidence" value="ECO:0007669"/>
    <property type="project" value="InterPro"/>
</dbReference>